<evidence type="ECO:0008006" key="3">
    <source>
        <dbReference type="Google" id="ProtNLM"/>
    </source>
</evidence>
<reference evidence="1" key="1">
    <citation type="submission" date="2023-02" db="EMBL/GenBank/DDBJ databases">
        <title>Kitasatospora phosalacinea NBRC 14362.</title>
        <authorList>
            <person name="Ichikawa N."/>
            <person name="Sato H."/>
            <person name="Tonouchi N."/>
        </authorList>
    </citation>
    <scope>NUCLEOTIDE SEQUENCE</scope>
    <source>
        <strain evidence="1">NBRC 14362</strain>
    </source>
</reference>
<evidence type="ECO:0000313" key="2">
    <source>
        <dbReference type="Proteomes" id="UP001165143"/>
    </source>
</evidence>
<protein>
    <recommendedName>
        <fullName evidence="3">DOD-type homing endonuclease domain-containing protein</fullName>
    </recommendedName>
</protein>
<dbReference type="Proteomes" id="UP001165143">
    <property type="component" value="Unassembled WGS sequence"/>
</dbReference>
<sequence length="267" mass="29998">MTGDAAAMVERSIRDQATHLLRQGVSNADVARRLCVPSGTVAWWKHRDLAGRGTLPGRKRSTCPRCFGDPLDGPAYCYLLGLYLGDGHITHPVQHRSPALSITCDDKWPGVTDSVERAMRVVLPRNRPCRVRRTGCHDVKVYSTHLVCHFPQHGPGKKHERPVVLEPWQRELADRHPWELLRGLIHSDGCRITNRATRTVRGEVRRHEYPRYLFTNASPDIVRLFTDTLDAVGVPWKSNRRASGAVNVSIARRAAVELLDAHVGPKD</sequence>
<evidence type="ECO:0000313" key="1">
    <source>
        <dbReference type="EMBL" id="GLW52331.1"/>
    </source>
</evidence>
<gene>
    <name evidence="1" type="ORF">Kpho01_03420</name>
</gene>
<dbReference type="InterPro" id="IPR027434">
    <property type="entry name" value="Homing_endonucl"/>
</dbReference>
<organism evidence="1 2">
    <name type="scientific">Kitasatospora phosalacinea</name>
    <dbReference type="NCBI Taxonomy" id="2065"/>
    <lineage>
        <taxon>Bacteria</taxon>
        <taxon>Bacillati</taxon>
        <taxon>Actinomycetota</taxon>
        <taxon>Actinomycetes</taxon>
        <taxon>Kitasatosporales</taxon>
        <taxon>Streptomycetaceae</taxon>
        <taxon>Kitasatospora</taxon>
    </lineage>
</organism>
<dbReference type="EMBL" id="BSRX01000002">
    <property type="protein sequence ID" value="GLW52331.1"/>
    <property type="molecule type" value="Genomic_DNA"/>
</dbReference>
<comment type="caution">
    <text evidence="1">The sequence shown here is derived from an EMBL/GenBank/DDBJ whole genome shotgun (WGS) entry which is preliminary data.</text>
</comment>
<accession>A0A9W6UJF2</accession>
<proteinExistence type="predicted"/>
<name>A0A9W6UJF2_9ACTN</name>
<dbReference type="AlphaFoldDB" id="A0A9W6UJF2"/>
<dbReference type="Gene3D" id="3.10.28.10">
    <property type="entry name" value="Homing endonucleases"/>
    <property type="match status" value="1"/>
</dbReference>